<dbReference type="SUPFAM" id="SSF52540">
    <property type="entry name" value="P-loop containing nucleoside triphosphate hydrolases"/>
    <property type="match status" value="1"/>
</dbReference>
<evidence type="ECO:0000313" key="3">
    <source>
        <dbReference type="Proteomes" id="UP000662185"/>
    </source>
</evidence>
<dbReference type="GO" id="GO:0043138">
    <property type="term" value="F:3'-5' DNA helicase activity"/>
    <property type="evidence" value="ECO:0007669"/>
    <property type="project" value="TreeGrafter"/>
</dbReference>
<dbReference type="InterPro" id="IPR014001">
    <property type="entry name" value="Helicase_ATP-bd"/>
</dbReference>
<evidence type="ECO:0000313" key="2">
    <source>
        <dbReference type="EMBL" id="MBD2293098.1"/>
    </source>
</evidence>
<dbReference type="GO" id="GO:0005524">
    <property type="term" value="F:ATP binding"/>
    <property type="evidence" value="ECO:0007669"/>
    <property type="project" value="InterPro"/>
</dbReference>
<dbReference type="Pfam" id="PF00270">
    <property type="entry name" value="DEAD"/>
    <property type="match status" value="1"/>
</dbReference>
<evidence type="ECO:0000259" key="1">
    <source>
        <dbReference type="PROSITE" id="PS51192"/>
    </source>
</evidence>
<dbReference type="SMART" id="SM00487">
    <property type="entry name" value="DEXDc"/>
    <property type="match status" value="1"/>
</dbReference>
<dbReference type="GO" id="GO:0036297">
    <property type="term" value="P:interstrand cross-link repair"/>
    <property type="evidence" value="ECO:0007669"/>
    <property type="project" value="TreeGrafter"/>
</dbReference>
<keyword evidence="3" id="KW-1185">Reference proteome</keyword>
<accession>A0A926WH88</accession>
<proteinExistence type="predicted"/>
<dbReference type="InterPro" id="IPR017575">
    <property type="entry name" value="CRISPR-assoc_helicase_Cas3"/>
</dbReference>
<dbReference type="Proteomes" id="UP000662185">
    <property type="component" value="Unassembled WGS sequence"/>
</dbReference>
<feature type="domain" description="Helicase ATP-binding" evidence="1">
    <location>
        <begin position="41"/>
        <end position="233"/>
    </location>
</feature>
<dbReference type="GO" id="GO:0003676">
    <property type="term" value="F:nucleic acid binding"/>
    <property type="evidence" value="ECO:0007669"/>
    <property type="project" value="InterPro"/>
</dbReference>
<sequence>MSENYSIQLKPVYSQTVPTPDGVKLPDNWSLSWHQLETLKALRDPNIDVVFNTAMTGDGKSLAAYLEVLQGEFSAIGLYPTNELARDQETQIKGYIDIFKPENQPRVVRLNGADLEIYAENEELKKGAALLTRVVQSEILLTNPDIFHYLHHGAYLSHDDSPDKLWGRVNKNFDLFIFDEFHVFAAPQIASVINTMLLIHCTNRRKKFLFLSATPDKDLISRLETAGFRCQEINPLEENKYQFPDHPEQEAQLKNQNWRQVARGIALNFIPLEPSFKASETWLKANIDLIVSQFQEYPGSKGAIILNSIAAVKRLTPFFQEILKPYNLTVGENTGLSSKGEKELSLSADLVLGTSTIDVGVDFKINFLIFESSDSGNFIQRLGRLGRHDGYQKNGQEIKFENYTAYALVPNFLVERLFQTDSPALQVDNIYDRPFLQQTIKEQYRKINDFHGYYRRWGAVQSFWLCCKLSDRTIKQQYAQSREKFQKACEQVFNTSLKSQAGYITGWAKDWKEVSGKSGNPIAEDAASFRGSSPLQCGLYDLTENNENERFKTYDLPGILSNLEIEMWTEAGFMRTLKETAERTGQPIAKGRFAHCLAFIKLRSYREERLNWKFTYSGDLQPIADAWKVQVLTGVGVWQPDNAWIGQIDKKLKKEGLVCYVIRRPVAEVRMRLRLPMYFQLYPISDKYSIHEATQPYSIAFGQSALLLDTLAYTVKSQGDEIWIA</sequence>
<dbReference type="AlphaFoldDB" id="A0A926WH88"/>
<comment type="caution">
    <text evidence="2">The sequence shown here is derived from an EMBL/GenBank/DDBJ whole genome shotgun (WGS) entry which is preliminary data.</text>
</comment>
<dbReference type="PANTHER" id="PTHR47957:SF3">
    <property type="entry name" value="ATP-DEPENDENT HELICASE HRQ1"/>
    <property type="match status" value="1"/>
</dbReference>
<organism evidence="2 3">
    <name type="scientific">Anabaena sphaerica FACHB-251</name>
    <dbReference type="NCBI Taxonomy" id="2692883"/>
    <lineage>
        <taxon>Bacteria</taxon>
        <taxon>Bacillati</taxon>
        <taxon>Cyanobacteriota</taxon>
        <taxon>Cyanophyceae</taxon>
        <taxon>Nostocales</taxon>
        <taxon>Nostocaceae</taxon>
        <taxon>Anabaena</taxon>
    </lineage>
</organism>
<gene>
    <name evidence="2" type="primary">cas3</name>
    <name evidence="2" type="ORF">H6G06_06260</name>
</gene>
<dbReference type="PROSITE" id="PS51192">
    <property type="entry name" value="HELICASE_ATP_BIND_1"/>
    <property type="match status" value="1"/>
</dbReference>
<dbReference type="RefSeq" id="WP_190558118.1">
    <property type="nucleotide sequence ID" value="NZ_JACJQU010000002.1"/>
</dbReference>
<protein>
    <submittedName>
        <fullName evidence="2">Type I-D CRISPR-associated helicase Cas3</fullName>
    </submittedName>
</protein>
<dbReference type="PANTHER" id="PTHR47957">
    <property type="entry name" value="ATP-DEPENDENT HELICASE HRQ1"/>
    <property type="match status" value="1"/>
</dbReference>
<dbReference type="Gene3D" id="3.40.50.300">
    <property type="entry name" value="P-loop containing nucleotide triphosphate hydrolases"/>
    <property type="match status" value="1"/>
</dbReference>
<dbReference type="NCBIfam" id="TIGR03158">
    <property type="entry name" value="cas3_cyano"/>
    <property type="match status" value="1"/>
</dbReference>
<dbReference type="InterPro" id="IPR011545">
    <property type="entry name" value="DEAD/DEAH_box_helicase_dom"/>
</dbReference>
<reference evidence="3" key="1">
    <citation type="journal article" date="2020" name="ISME J.">
        <title>Comparative genomics reveals insights into cyanobacterial evolution and habitat adaptation.</title>
        <authorList>
            <person name="Chen M.Y."/>
            <person name="Teng W.K."/>
            <person name="Zhao L."/>
            <person name="Hu C.X."/>
            <person name="Zhou Y.K."/>
            <person name="Han B.P."/>
            <person name="Song L.R."/>
            <person name="Shu W.S."/>
        </authorList>
    </citation>
    <scope>NUCLEOTIDE SEQUENCE [LARGE SCALE GENOMIC DNA]</scope>
    <source>
        <strain evidence="3">FACHB-251</strain>
    </source>
</reference>
<name>A0A926WH88_9NOST</name>
<dbReference type="InterPro" id="IPR027417">
    <property type="entry name" value="P-loop_NTPase"/>
</dbReference>
<dbReference type="EMBL" id="JACJQU010000002">
    <property type="protein sequence ID" value="MBD2293098.1"/>
    <property type="molecule type" value="Genomic_DNA"/>
</dbReference>
<dbReference type="GO" id="GO:0006289">
    <property type="term" value="P:nucleotide-excision repair"/>
    <property type="evidence" value="ECO:0007669"/>
    <property type="project" value="TreeGrafter"/>
</dbReference>